<reference evidence="1 2" key="1">
    <citation type="submission" date="2018-07" db="EMBL/GenBank/DDBJ databases">
        <title>Genome sequencing of oomycete isolates from Chile give support for New Zealand origin for Phytophthora kernoviae and make available the first Nothophytophthora sp. genome.</title>
        <authorList>
            <person name="Studholme D.J."/>
            <person name="Sanfuentes E."/>
            <person name="Panda P."/>
            <person name="Hill R."/>
            <person name="Sambles C."/>
            <person name="Grant M."/>
            <person name="Williams N.M."/>
            <person name="Mcdougal R.L."/>
        </authorList>
    </citation>
    <scope>NUCLEOTIDE SEQUENCE [LARGE SCALE GENOMIC DNA]</scope>
    <source>
        <strain evidence="1">Chile7</strain>
    </source>
</reference>
<protein>
    <recommendedName>
        <fullName evidence="3">Fibronectin type-III domain-containing protein</fullName>
    </recommendedName>
</protein>
<dbReference type="AlphaFoldDB" id="A0A421FJ18"/>
<proteinExistence type="predicted"/>
<evidence type="ECO:0008006" key="3">
    <source>
        <dbReference type="Google" id="ProtNLM"/>
    </source>
</evidence>
<dbReference type="EMBL" id="MBAD02002653">
    <property type="protein sequence ID" value="RLN45646.1"/>
    <property type="molecule type" value="Genomic_DNA"/>
</dbReference>
<evidence type="ECO:0000313" key="1">
    <source>
        <dbReference type="EMBL" id="RLN45646.1"/>
    </source>
</evidence>
<dbReference type="Proteomes" id="UP000284657">
    <property type="component" value="Unassembled WGS sequence"/>
</dbReference>
<dbReference type="InterPro" id="IPR036116">
    <property type="entry name" value="FN3_sf"/>
</dbReference>
<sequence>MGDLPLFVVSDKSLLKGTGAGVVVKEVVKGVDVAFEAVVDGLVPGQDYYVRAFARNENGYGTSTGDLQQDGKGALPLLTSVAISPDAPGITGLWPVSGSQLELRLSSPVDHGDPISKYLFEYAVGDTFGTPAIKKLLSVTRAVYVLTGEPASLVISFSTSDNRLTTTPLTASQSQLLVNGAVLNVGGKRFIVRAQPLKGSSSIDVIPGQGVQSLTANLWVLKVDESGNFHDYKVRFWGHYPTGEWPTLQFDTATFGTAACTAWVPNVAVYGQIHTVKYEGACTQGQSGIQTIIADASTRIGGTFTLSYMGKQTEPLLFEETGASEMRAALDSITASGTVNVSISRYGPYGKAWHVTFVQEEEDQDAIFIQHSHLTGQNALISVYPTVTVFTDAKQNDISGSFRISFGGETTEAIGYAATHSKVTQELQKLSSVDSVLALGDMSAGDIGVYALKLIADTSSRTISNIKLSDGTMIDPTRFLAIGETLVIGTDPANTILSMTSIDITLSNTVSTAVGVQILAGLITKQTKALPGYVGISYLMQVISVENGLKVFELPASHGYNQYDTFFVAEVEFIVANVNGAQVTTTQPYNGESVVGASPTLYLFDNKLRTTEDLTTLVKNGDDLWLRSGSADMVKYTVTDTDPRYLKVSGSFTSSITREHAYHVANGRKWNLVFRSYHGNLGTIDAVPAFDWRGTEARIGTRNPKSVSPNVVNVGNPASTQTIILEIVNVAITTTYTLSFAGETKPLASNIPWSTVDGGVKTALESLDSVDGVSVTSVCN</sequence>
<accession>A0A421FJ18</accession>
<name>A0A421FJ18_9STRA</name>
<evidence type="ECO:0000313" key="2">
    <source>
        <dbReference type="Proteomes" id="UP000284657"/>
    </source>
</evidence>
<gene>
    <name evidence="1" type="ORF">BBJ29_009406</name>
</gene>
<comment type="caution">
    <text evidence="1">The sequence shown here is derived from an EMBL/GenBank/DDBJ whole genome shotgun (WGS) entry which is preliminary data.</text>
</comment>
<organism evidence="1 2">
    <name type="scientific">Phytophthora kernoviae</name>
    <dbReference type="NCBI Taxonomy" id="325452"/>
    <lineage>
        <taxon>Eukaryota</taxon>
        <taxon>Sar</taxon>
        <taxon>Stramenopiles</taxon>
        <taxon>Oomycota</taxon>
        <taxon>Peronosporomycetes</taxon>
        <taxon>Peronosporales</taxon>
        <taxon>Peronosporaceae</taxon>
        <taxon>Phytophthora</taxon>
    </lineage>
</organism>
<dbReference type="SUPFAM" id="SSF49265">
    <property type="entry name" value="Fibronectin type III"/>
    <property type="match status" value="1"/>
</dbReference>